<feature type="region of interest" description="Disordered" evidence="1">
    <location>
        <begin position="155"/>
        <end position="179"/>
    </location>
</feature>
<feature type="transmembrane region" description="Helical" evidence="2">
    <location>
        <begin position="185"/>
        <end position="207"/>
    </location>
</feature>
<evidence type="ECO:0000313" key="4">
    <source>
        <dbReference type="EMBL" id="MCD1294095.1"/>
    </source>
</evidence>
<accession>A0AAP2RCH6</accession>
<dbReference type="InterPro" id="IPR038765">
    <property type="entry name" value="Papain-like_cys_pep_sf"/>
</dbReference>
<keyword evidence="2" id="KW-0812">Transmembrane</keyword>
<keyword evidence="2" id="KW-1133">Transmembrane helix</keyword>
<protein>
    <recommendedName>
        <fullName evidence="3">Transglutaminase-like domain-containing protein</fullName>
    </recommendedName>
</protein>
<feature type="domain" description="Transglutaminase-like" evidence="3">
    <location>
        <begin position="285"/>
        <end position="362"/>
    </location>
</feature>
<dbReference type="AlphaFoldDB" id="A0AAP2RCH6"/>
<evidence type="ECO:0000259" key="3">
    <source>
        <dbReference type="Pfam" id="PF01841"/>
    </source>
</evidence>
<reference evidence="4 5" key="1">
    <citation type="submission" date="2017-11" db="EMBL/GenBank/DDBJ databases">
        <title>Isolation and Characterization of Family Methanocellaceae Species from Potential Methane Hydrate Area Offshore Southwestern Taiwan.</title>
        <authorList>
            <person name="Zhang W.-L."/>
            <person name="Chen W.-C."/>
            <person name="Lai M.-C."/>
            <person name="Chen S.-C."/>
        </authorList>
    </citation>
    <scope>NUCLEOTIDE SEQUENCE [LARGE SCALE GENOMIC DNA]</scope>
    <source>
        <strain evidence="4 5">CWC-04</strain>
    </source>
</reference>
<dbReference type="Gene3D" id="3.10.620.30">
    <property type="match status" value="1"/>
</dbReference>
<proteinExistence type="predicted"/>
<evidence type="ECO:0000256" key="1">
    <source>
        <dbReference type="SAM" id="MobiDB-lite"/>
    </source>
</evidence>
<dbReference type="Proteomes" id="UP001320159">
    <property type="component" value="Unassembled WGS sequence"/>
</dbReference>
<gene>
    <name evidence="4" type="ORF">CUJ83_03685</name>
</gene>
<dbReference type="Pfam" id="PF01841">
    <property type="entry name" value="Transglut_core"/>
    <property type="match status" value="1"/>
</dbReference>
<name>A0AAP2RCH6_9EURY</name>
<evidence type="ECO:0000313" key="5">
    <source>
        <dbReference type="Proteomes" id="UP001320159"/>
    </source>
</evidence>
<sequence length="429" mass="47549">MFVPKIYDRNGLDAYRIVGSDGSEFFYEGEIEHVNDQVFKDEQGKMYLPLITNLRDGTKYYVEVEVEAPLIKTSGEEPEEEKNIASLILASPRNVDNYPEDITATAGRQITGEERPLQETKDVETEDNITHVQGFEKGPIPQEVPEIEERVPDAVVRPEESISENAPEKPPDYERPERSRGRMPSFMIVGFVAIIIIIVAISSAYILKPDMIKGYMSTGATTTPSATITATPVPTADPTVSPTEEPVSMSIYDTMMLLSSAIDGSDGSVKAYADNSISQDSTDSGNKLAAILDIYEKVCADWSMAEPGNQLPGHPAVTVKTMNGDMKDYSVLMCSLAKSLGFESRIVVSFTDEGQKFYPEIMVASDETTFDNVKNYLYSRYRIDRPYVHTGDSEYWINLEIDSPGAVINSSEEYAVYPEGYIVKLMTGS</sequence>
<comment type="caution">
    <text evidence="4">The sequence shown here is derived from an EMBL/GenBank/DDBJ whole genome shotgun (WGS) entry which is preliminary data.</text>
</comment>
<dbReference type="EMBL" id="PGCK01000002">
    <property type="protein sequence ID" value="MCD1294095.1"/>
    <property type="molecule type" value="Genomic_DNA"/>
</dbReference>
<organism evidence="4 5">
    <name type="scientific">Methanooceanicella nereidis</name>
    <dbReference type="NCBI Taxonomy" id="2052831"/>
    <lineage>
        <taxon>Archaea</taxon>
        <taxon>Methanobacteriati</taxon>
        <taxon>Methanobacteriota</taxon>
        <taxon>Stenosarchaea group</taxon>
        <taxon>Methanomicrobia</taxon>
        <taxon>Methanocellales</taxon>
        <taxon>Methanocellaceae</taxon>
        <taxon>Methanooceanicella</taxon>
    </lineage>
</organism>
<keyword evidence="5" id="KW-1185">Reference proteome</keyword>
<evidence type="ECO:0000256" key="2">
    <source>
        <dbReference type="SAM" id="Phobius"/>
    </source>
</evidence>
<dbReference type="InterPro" id="IPR002931">
    <property type="entry name" value="Transglutaminase-like"/>
</dbReference>
<dbReference type="SUPFAM" id="SSF54001">
    <property type="entry name" value="Cysteine proteinases"/>
    <property type="match status" value="1"/>
</dbReference>
<keyword evidence="2" id="KW-0472">Membrane</keyword>